<reference evidence="1 2" key="1">
    <citation type="journal article" date="2007" name="Proc. Natl. Acad. Sci. U.S.A.">
        <title>Characterization of a marine gammaproteobacterium capable of aerobic anoxygenic photosynthesis.</title>
        <authorList>
            <person name="Fuchs B.M."/>
            <person name="Spring S."/>
            <person name="Teeling H."/>
            <person name="Quast C."/>
            <person name="Wulf J."/>
            <person name="Schattenhofer M."/>
            <person name="Yan S."/>
            <person name="Ferriera S."/>
            <person name="Johnson J."/>
            <person name="Glockner F.O."/>
            <person name="Amann R."/>
        </authorList>
    </citation>
    <scope>NUCLEOTIDE SEQUENCE [LARGE SCALE GENOMIC DNA]</scope>
    <source>
        <strain evidence="1">KT71</strain>
    </source>
</reference>
<evidence type="ECO:0000313" key="2">
    <source>
        <dbReference type="Proteomes" id="UP000019205"/>
    </source>
</evidence>
<sequence>MKDDKGNKMSKHKQYEIRNCSWGYRCEQTWDTLITTDSPVEKYCDSCERRVYLCDTLDDLASVVAENACAAFSIKLIKPAEDDEMVVGDMQVPPIRLRVSDE</sequence>
<dbReference type="Proteomes" id="UP000019205">
    <property type="component" value="Chromosome"/>
</dbReference>
<dbReference type="HOGENOM" id="CLU_2272591_0_0_6"/>
<protein>
    <submittedName>
        <fullName evidence="1">Uncharacterized protein</fullName>
    </submittedName>
</protein>
<reference evidence="1 2" key="2">
    <citation type="journal article" date="2009" name="PLoS ONE">
        <title>The photosynthetic apparatus and its regulation in the aerobic gammaproteobacterium Congregibacter litoralis gen. nov., sp. nov.</title>
        <authorList>
            <person name="Spring S."/>
            <person name="Lunsdorf H."/>
            <person name="Fuchs B.M."/>
            <person name="Tindall B.J."/>
        </authorList>
    </citation>
    <scope>NUCLEOTIDE SEQUENCE [LARGE SCALE GENOMIC DNA]</scope>
    <source>
        <strain evidence="1">KT71</strain>
    </source>
</reference>
<gene>
    <name evidence="1" type="ORF">KT71_11529</name>
</gene>
<dbReference type="RefSeq" id="WP_008294738.1">
    <property type="nucleotide sequence ID" value="NZ_CM002299.1"/>
</dbReference>
<proteinExistence type="predicted"/>
<dbReference type="STRING" id="314285.KT71_11529"/>
<name>A4AB57_9GAMM</name>
<organism evidence="1 2">
    <name type="scientific">Congregibacter litoralis KT71</name>
    <dbReference type="NCBI Taxonomy" id="314285"/>
    <lineage>
        <taxon>Bacteria</taxon>
        <taxon>Pseudomonadati</taxon>
        <taxon>Pseudomonadota</taxon>
        <taxon>Gammaproteobacteria</taxon>
        <taxon>Cellvibrionales</taxon>
        <taxon>Halieaceae</taxon>
        <taxon>Congregibacter</taxon>
    </lineage>
</organism>
<keyword evidence="2" id="KW-1185">Reference proteome</keyword>
<accession>A4AB57</accession>
<dbReference type="AlphaFoldDB" id="A4AB57"/>
<evidence type="ECO:0000313" key="1">
    <source>
        <dbReference type="EMBL" id="EAQ96929.1"/>
    </source>
</evidence>
<comment type="caution">
    <text evidence="1">The sequence shown here is derived from an EMBL/GenBank/DDBJ whole genome shotgun (WGS) entry which is preliminary data.</text>
</comment>
<dbReference type="EMBL" id="AAOA02000003">
    <property type="protein sequence ID" value="EAQ96929.1"/>
    <property type="molecule type" value="Genomic_DNA"/>
</dbReference>